<name>I1IPI0_BRADI</name>
<dbReference type="EnsemblPlants" id="PNT64431">
    <property type="protein sequence ID" value="PNT64431"/>
    <property type="gene ID" value="BRADI_4g28460v3"/>
</dbReference>
<evidence type="ECO:0008006" key="13">
    <source>
        <dbReference type="Google" id="ProtNLM"/>
    </source>
</evidence>
<dbReference type="OMA" id="HEANRSW"/>
<dbReference type="PANTHER" id="PTHR45660:SF32">
    <property type="entry name" value="SET DOMAIN-CONTAINING PROTEIN"/>
    <property type="match status" value="1"/>
</dbReference>
<evidence type="ECO:0000313" key="11">
    <source>
        <dbReference type="EnsemblPlants" id="KQJ89920"/>
    </source>
</evidence>
<dbReference type="InterPro" id="IPR003616">
    <property type="entry name" value="Post-SET_dom"/>
</dbReference>
<dbReference type="AlphaFoldDB" id="I1IPI0"/>
<sequence>MVGLELRVPHEANRSWPPRCGRLPAAAEDGDSAEGAAGGLVEGSEEEAAGNAGVPPVSCSGGLPHTPPQPQPETLVEEREEGGDGDVCSSDGQFVRDCVDRRGRTGDGELEKMEENGGREKRWLTSAVNPPPKRRMVSAIRRFPRGSPRYAVVDTSIGCWRNAVTNTSTGGEEGYVFEATPISFASGGVSAEDASHMVTTSSILRRDVSNDEMQGKREEVGGATEAHNHKIQESSVGKSFVLDDFAQDQDDNDHPQNDVTKGSPRHGFAEKIDETRTLHERKPISLIAADGDVRSKWNGRLRKGIPSTYVTDPVNVKTKGKRLRNPKMNVALLDDAGVVEECTVRNDTSSTPRGVTHSNINVKQHMVTRKLKRDGIGKEPLNTSRKESKCVNHVVTGQIEENNDAGLSNVKIIVQALMAPDKCPWRQGKKSLAGVSRSLARGDDVKIKNAAPRNELPSKVTPSTLTRHETREDRYSSFEDNENSTAVVAHEKNNKLCVTLPSCVAFVDESVDAQSKVTKMDESTPSHERKHVPRLAGDGDARSKCEGSLLEGTSEFHVRDLVDVRTKGKKLESVNMNVTLLDDFEDDMMRYKTPSTQRGVTCSTINVKQRVVAHDLKFDGIDKDPLNRFAKESKSGNHLAVHQTEKNDDVGLVTKKIIVLALMAPDKCPWTQGKKSIAGISRSLTHRNKSRTVREGLCLPDISQGKESIPICVFNTIDEMQPVPFKYITKVIFPPSYVKAPPKGCDCTNGCSDSSRCACAVKNGGELPFNFDSEIVYTEPVIYECGPSCRCPPTCHNRVSQHGPKIPLEIFKTGKTGWGVRSPSFISSGSFICEYVGELLQENDAEKTENDEYLFDIGRDSDDEEGLQSSTSETMDDNVGYTIDAAKCGNVGRFINHSCSPNLHAQDVLWDHDDKRMPHVMLFAEKNIPPLQELTYDYNYNIGLVRKNGTEKVKKCFCGSSKCRLRLY</sequence>
<dbReference type="PROSITE" id="PS50280">
    <property type="entry name" value="SET"/>
    <property type="match status" value="1"/>
</dbReference>
<dbReference type="Gramene" id="KQJ89920">
    <property type="protein sequence ID" value="KQJ89920"/>
    <property type="gene ID" value="BRADI_4g28460v3"/>
</dbReference>
<dbReference type="SMART" id="SM00468">
    <property type="entry name" value="PreSET"/>
    <property type="match status" value="1"/>
</dbReference>
<feature type="domain" description="Post-SET" evidence="9">
    <location>
        <begin position="952"/>
        <end position="968"/>
    </location>
</feature>
<dbReference type="SMART" id="SM00317">
    <property type="entry name" value="SET"/>
    <property type="match status" value="1"/>
</dbReference>
<dbReference type="InterPro" id="IPR046341">
    <property type="entry name" value="SET_dom_sf"/>
</dbReference>
<dbReference type="Gene3D" id="2.170.270.10">
    <property type="entry name" value="SET domain"/>
    <property type="match status" value="1"/>
</dbReference>
<evidence type="ECO:0000256" key="6">
    <source>
        <dbReference type="SAM" id="MobiDB-lite"/>
    </source>
</evidence>
<reference evidence="10 11" key="1">
    <citation type="journal article" date="2010" name="Nature">
        <title>Genome sequencing and analysis of the model grass Brachypodium distachyon.</title>
        <authorList>
            <consortium name="International Brachypodium Initiative"/>
        </authorList>
    </citation>
    <scope>NUCLEOTIDE SEQUENCE [LARGE SCALE GENOMIC DNA]</scope>
    <source>
        <strain evidence="10 11">Bd21</strain>
    </source>
</reference>
<evidence type="ECO:0000256" key="1">
    <source>
        <dbReference type="ARBA" id="ARBA00004286"/>
    </source>
</evidence>
<feature type="compositionally biased region" description="Basic and acidic residues" evidence="6">
    <location>
        <begin position="97"/>
        <end position="120"/>
    </location>
</feature>
<evidence type="ECO:0000313" key="12">
    <source>
        <dbReference type="Proteomes" id="UP000008810"/>
    </source>
</evidence>
<dbReference type="EMBL" id="CM000883">
    <property type="protein sequence ID" value="KQJ89920.1"/>
    <property type="molecule type" value="Genomic_DNA"/>
</dbReference>
<evidence type="ECO:0000313" key="10">
    <source>
        <dbReference type="EMBL" id="KQJ89920.1"/>
    </source>
</evidence>
<feature type="region of interest" description="Disordered" evidence="6">
    <location>
        <begin position="246"/>
        <end position="266"/>
    </location>
</feature>
<evidence type="ECO:0000256" key="5">
    <source>
        <dbReference type="ARBA" id="ARBA00022691"/>
    </source>
</evidence>
<keyword evidence="3" id="KW-0489">Methyltransferase</keyword>
<dbReference type="Pfam" id="PF00856">
    <property type="entry name" value="SET"/>
    <property type="match status" value="1"/>
</dbReference>
<dbReference type="InterPro" id="IPR007728">
    <property type="entry name" value="Pre-SET_dom"/>
</dbReference>
<comment type="subcellular location">
    <subcellularLocation>
        <location evidence="1">Chromosome</location>
    </subcellularLocation>
</comment>
<dbReference type="Proteomes" id="UP000008810">
    <property type="component" value="Chromosome 4"/>
</dbReference>
<protein>
    <recommendedName>
        <fullName evidence="13">SET domain-containing protein</fullName>
    </recommendedName>
</protein>
<dbReference type="GeneID" id="100843697"/>
<dbReference type="PANTHER" id="PTHR45660">
    <property type="entry name" value="HISTONE-LYSINE N-METHYLTRANSFERASE SETMAR"/>
    <property type="match status" value="1"/>
</dbReference>
<feature type="region of interest" description="Disordered" evidence="6">
    <location>
        <begin position="450"/>
        <end position="479"/>
    </location>
</feature>
<dbReference type="ExpressionAtlas" id="I1IPI0">
    <property type="expression patterns" value="baseline and differential"/>
</dbReference>
<feature type="region of interest" description="Disordered" evidence="6">
    <location>
        <begin position="517"/>
        <end position="541"/>
    </location>
</feature>
<dbReference type="eggNOG" id="KOG1082">
    <property type="taxonomic scope" value="Eukaryota"/>
</dbReference>
<dbReference type="InterPro" id="IPR051357">
    <property type="entry name" value="H3K9_HMTase_SUVAR3-9"/>
</dbReference>
<dbReference type="Pfam" id="PF05033">
    <property type="entry name" value="Pre-SET"/>
    <property type="match status" value="1"/>
</dbReference>
<organism evidence="11">
    <name type="scientific">Brachypodium distachyon</name>
    <name type="common">Purple false brome</name>
    <name type="synonym">Trachynia distachya</name>
    <dbReference type="NCBI Taxonomy" id="15368"/>
    <lineage>
        <taxon>Eukaryota</taxon>
        <taxon>Viridiplantae</taxon>
        <taxon>Streptophyta</taxon>
        <taxon>Embryophyta</taxon>
        <taxon>Tracheophyta</taxon>
        <taxon>Spermatophyta</taxon>
        <taxon>Magnoliopsida</taxon>
        <taxon>Liliopsida</taxon>
        <taxon>Poales</taxon>
        <taxon>Poaceae</taxon>
        <taxon>BOP clade</taxon>
        <taxon>Pooideae</taxon>
        <taxon>Stipodae</taxon>
        <taxon>Brachypodieae</taxon>
        <taxon>Brachypodium</taxon>
    </lineage>
</organism>
<feature type="compositionally biased region" description="Basic and acidic residues" evidence="6">
    <location>
        <begin position="518"/>
        <end position="527"/>
    </location>
</feature>
<dbReference type="PROSITE" id="PS50868">
    <property type="entry name" value="POST_SET"/>
    <property type="match status" value="1"/>
</dbReference>
<dbReference type="EnsemblPlants" id="KQJ89920">
    <property type="protein sequence ID" value="KQJ89920"/>
    <property type="gene ID" value="BRADI_4g28460v3"/>
</dbReference>
<feature type="compositionally biased region" description="Basic and acidic residues" evidence="6">
    <location>
        <begin position="466"/>
        <end position="477"/>
    </location>
</feature>
<dbReference type="GO" id="GO:0042054">
    <property type="term" value="F:histone methyltransferase activity"/>
    <property type="evidence" value="ECO:0000318"/>
    <property type="project" value="GO_Central"/>
</dbReference>
<reference evidence="10" key="2">
    <citation type="submission" date="2017-06" db="EMBL/GenBank/DDBJ databases">
        <title>WGS assembly of Brachypodium distachyon.</title>
        <authorList>
            <consortium name="The International Brachypodium Initiative"/>
            <person name="Lucas S."/>
            <person name="Harmon-Smith M."/>
            <person name="Lail K."/>
            <person name="Tice H."/>
            <person name="Grimwood J."/>
            <person name="Bruce D."/>
            <person name="Barry K."/>
            <person name="Shu S."/>
            <person name="Lindquist E."/>
            <person name="Wang M."/>
            <person name="Pitluck S."/>
            <person name="Vogel J.P."/>
            <person name="Garvin D.F."/>
            <person name="Mockler T.C."/>
            <person name="Schmutz J."/>
            <person name="Rokhsar D."/>
            <person name="Bevan M.W."/>
        </authorList>
    </citation>
    <scope>NUCLEOTIDE SEQUENCE</scope>
    <source>
        <strain evidence="10">Bd21</strain>
    </source>
</reference>
<evidence type="ECO:0000259" key="7">
    <source>
        <dbReference type="PROSITE" id="PS50280"/>
    </source>
</evidence>
<dbReference type="InterPro" id="IPR001214">
    <property type="entry name" value="SET_dom"/>
</dbReference>
<dbReference type="GO" id="GO:0008270">
    <property type="term" value="F:zinc ion binding"/>
    <property type="evidence" value="ECO:0007669"/>
    <property type="project" value="InterPro"/>
</dbReference>
<proteinExistence type="predicted"/>
<reference evidence="11" key="3">
    <citation type="submission" date="2018-08" db="UniProtKB">
        <authorList>
            <consortium name="EnsemblPlants"/>
        </authorList>
    </citation>
    <scope>IDENTIFICATION</scope>
    <source>
        <strain evidence="11">cv. Bd21</strain>
    </source>
</reference>
<accession>I1IPI0</accession>
<dbReference type="RefSeq" id="XP_003576441.1">
    <property type="nucleotide sequence ID" value="XM_003576393.4"/>
</dbReference>
<dbReference type="OrthoDB" id="308383at2759"/>
<dbReference type="GO" id="GO:0032259">
    <property type="term" value="P:methylation"/>
    <property type="evidence" value="ECO:0007669"/>
    <property type="project" value="UniProtKB-KW"/>
</dbReference>
<feature type="domain" description="SET" evidence="7">
    <location>
        <begin position="806"/>
        <end position="939"/>
    </location>
</feature>
<dbReference type="EMBL" id="CM000883">
    <property type="protein sequence ID" value="PNT64431.1"/>
    <property type="molecule type" value="Genomic_DNA"/>
</dbReference>
<evidence type="ECO:0000256" key="2">
    <source>
        <dbReference type="ARBA" id="ARBA00022454"/>
    </source>
</evidence>
<dbReference type="HOGENOM" id="CLU_004556_0_1_1"/>
<keyword evidence="4" id="KW-0808">Transferase</keyword>
<keyword evidence="2" id="KW-0158">Chromosome</keyword>
<feature type="region of interest" description="Disordered" evidence="6">
    <location>
        <begin position="1"/>
        <end position="120"/>
    </location>
</feature>
<dbReference type="Gramene" id="PNT64431">
    <property type="protein sequence ID" value="PNT64431"/>
    <property type="gene ID" value="BRADI_4g28460v3"/>
</dbReference>
<dbReference type="SUPFAM" id="SSF82199">
    <property type="entry name" value="SET domain"/>
    <property type="match status" value="1"/>
</dbReference>
<evidence type="ECO:0000256" key="4">
    <source>
        <dbReference type="ARBA" id="ARBA00022679"/>
    </source>
</evidence>
<dbReference type="GO" id="GO:0005694">
    <property type="term" value="C:chromosome"/>
    <property type="evidence" value="ECO:0007669"/>
    <property type="project" value="UniProtKB-SubCell"/>
</dbReference>
<keyword evidence="12" id="KW-1185">Reference proteome</keyword>
<dbReference type="STRING" id="15368.I1IPI0"/>
<evidence type="ECO:0000259" key="9">
    <source>
        <dbReference type="PROSITE" id="PS50868"/>
    </source>
</evidence>
<dbReference type="GO" id="GO:0005634">
    <property type="term" value="C:nucleus"/>
    <property type="evidence" value="ECO:0007669"/>
    <property type="project" value="InterPro"/>
</dbReference>
<dbReference type="PROSITE" id="PS50867">
    <property type="entry name" value="PRE_SET"/>
    <property type="match status" value="1"/>
</dbReference>
<dbReference type="GO" id="GO:0003690">
    <property type="term" value="F:double-stranded DNA binding"/>
    <property type="evidence" value="ECO:0000318"/>
    <property type="project" value="GO_Central"/>
</dbReference>
<keyword evidence="5" id="KW-0949">S-adenosyl-L-methionine</keyword>
<evidence type="ECO:0000256" key="3">
    <source>
        <dbReference type="ARBA" id="ARBA00022603"/>
    </source>
</evidence>
<evidence type="ECO:0000259" key="8">
    <source>
        <dbReference type="PROSITE" id="PS50867"/>
    </source>
</evidence>
<feature type="domain" description="Pre-SET" evidence="8">
    <location>
        <begin position="743"/>
        <end position="803"/>
    </location>
</feature>
<gene>
    <name evidence="11" type="primary">LOC100843697</name>
    <name evidence="10" type="ORF">BRADI_4g28460v3</name>
</gene>
<dbReference type="KEGG" id="bdi:100843697"/>